<evidence type="ECO:0000313" key="1">
    <source>
        <dbReference type="EMBL" id="MPM94726.1"/>
    </source>
</evidence>
<dbReference type="InterPro" id="IPR014721">
    <property type="entry name" value="Ribsml_uS5_D2-typ_fold_subgr"/>
</dbReference>
<dbReference type="PANTHER" id="PTHR32472">
    <property type="entry name" value="DNA REPAIR PROTEIN RADA"/>
    <property type="match status" value="1"/>
</dbReference>
<dbReference type="PANTHER" id="PTHR32472:SF10">
    <property type="entry name" value="DNA REPAIR PROTEIN RADA-LIKE PROTEIN"/>
    <property type="match status" value="1"/>
</dbReference>
<dbReference type="EC" id="3.6.4.-" evidence="1"/>
<protein>
    <submittedName>
        <fullName evidence="1">DNA repair protein RadA</fullName>
        <ecNumber evidence="1">3.6.4.-</ecNumber>
    </submittedName>
</protein>
<dbReference type="SUPFAM" id="SSF52540">
    <property type="entry name" value="P-loop containing nucleoside triphosphate hydrolases"/>
    <property type="match status" value="1"/>
</dbReference>
<accession>A0A645DZG8</accession>
<name>A0A645DZG8_9ZZZZ</name>
<dbReference type="Pfam" id="PF13541">
    <property type="entry name" value="ChlI"/>
    <property type="match status" value="1"/>
</dbReference>
<sequence length="268" mass="29405">MGASGSVGQIRESADRLINEVKRLNVPCFLVGHITKDGDIAGPKILEHMVDAVMILEGERSDQLRMLRSLKNRFGATDEVGIFQTVEYGLAEVSNPSALFLENQDKTIIGAATVCLMEGSRPLLAEVQALVVKSQLAMPRRVGRGIDLARIQVLSAVLQKHAYLPLSFYDIFLSVAGGFKIKESAVDLGLAVAIASSISGKKIPQNIVFVGELGLLGEIRKTPYFERRAKEARRLGFEKIISAETHQNIYQLLKDLGMTRKKPESSEE</sequence>
<dbReference type="Gene3D" id="3.30.230.10">
    <property type="match status" value="1"/>
</dbReference>
<organism evidence="1">
    <name type="scientific">bioreactor metagenome</name>
    <dbReference type="NCBI Taxonomy" id="1076179"/>
    <lineage>
        <taxon>unclassified sequences</taxon>
        <taxon>metagenomes</taxon>
        <taxon>ecological metagenomes</taxon>
    </lineage>
</organism>
<comment type="caution">
    <text evidence="1">The sequence shown here is derived from an EMBL/GenBank/DDBJ whole genome shotgun (WGS) entry which is preliminary data.</text>
</comment>
<proteinExistence type="predicted"/>
<dbReference type="GO" id="GO:0016787">
    <property type="term" value="F:hydrolase activity"/>
    <property type="evidence" value="ECO:0007669"/>
    <property type="project" value="UniProtKB-KW"/>
</dbReference>
<dbReference type="EMBL" id="VSSQ01041316">
    <property type="protein sequence ID" value="MPM94726.1"/>
    <property type="molecule type" value="Genomic_DNA"/>
</dbReference>
<dbReference type="InterPro" id="IPR020568">
    <property type="entry name" value="Ribosomal_Su5_D2-typ_SF"/>
</dbReference>
<reference evidence="1" key="1">
    <citation type="submission" date="2019-08" db="EMBL/GenBank/DDBJ databases">
        <authorList>
            <person name="Kucharzyk K."/>
            <person name="Murdoch R.W."/>
            <person name="Higgins S."/>
            <person name="Loffler F."/>
        </authorList>
    </citation>
    <scope>NUCLEOTIDE SEQUENCE</scope>
</reference>
<keyword evidence="1" id="KW-0378">Hydrolase</keyword>
<dbReference type="Gene3D" id="3.40.50.300">
    <property type="entry name" value="P-loop containing nucleotide triphosphate hydrolases"/>
    <property type="match status" value="1"/>
</dbReference>
<dbReference type="AlphaFoldDB" id="A0A645DZG8"/>
<dbReference type="GO" id="GO:0005829">
    <property type="term" value="C:cytosol"/>
    <property type="evidence" value="ECO:0007669"/>
    <property type="project" value="TreeGrafter"/>
</dbReference>
<dbReference type="PRINTS" id="PR01874">
    <property type="entry name" value="DNAREPAIRADA"/>
</dbReference>
<dbReference type="SUPFAM" id="SSF54211">
    <property type="entry name" value="Ribosomal protein S5 domain 2-like"/>
    <property type="match status" value="1"/>
</dbReference>
<dbReference type="GO" id="GO:0000725">
    <property type="term" value="P:recombinational repair"/>
    <property type="evidence" value="ECO:0007669"/>
    <property type="project" value="TreeGrafter"/>
</dbReference>
<gene>
    <name evidence="1" type="primary">radA_41</name>
    <name evidence="1" type="ORF">SDC9_141874</name>
</gene>
<dbReference type="InterPro" id="IPR027417">
    <property type="entry name" value="P-loop_NTPase"/>
</dbReference>